<dbReference type="PANTHER" id="PTHR34218">
    <property type="entry name" value="PEPTIDASE S45 PENICILLIN AMIDASE"/>
    <property type="match status" value="1"/>
</dbReference>
<gene>
    <name evidence="7" type="ORF">DDZ15_05165</name>
</gene>
<proteinExistence type="inferred from homology"/>
<keyword evidence="6" id="KW-0472">Membrane</keyword>
<dbReference type="SUPFAM" id="SSF56235">
    <property type="entry name" value="N-terminal nucleophile aminohydrolases (Ntn hydrolases)"/>
    <property type="match status" value="1"/>
</dbReference>
<feature type="binding site" evidence="5">
    <location>
        <position position="325"/>
    </location>
    <ligand>
        <name>Ca(2+)</name>
        <dbReference type="ChEBI" id="CHEBI:29108"/>
    </ligand>
</feature>
<dbReference type="InterPro" id="IPR029055">
    <property type="entry name" value="Ntn_hydrolases_N"/>
</dbReference>
<dbReference type="Proteomes" id="UP000245533">
    <property type="component" value="Unassembled WGS sequence"/>
</dbReference>
<dbReference type="InterPro" id="IPR023343">
    <property type="entry name" value="Penicillin_amidase_dom1"/>
</dbReference>
<dbReference type="GO" id="GO:0017000">
    <property type="term" value="P:antibiotic biosynthetic process"/>
    <property type="evidence" value="ECO:0007669"/>
    <property type="project" value="InterPro"/>
</dbReference>
<comment type="cofactor">
    <cofactor evidence="5">
        <name>Ca(2+)</name>
        <dbReference type="ChEBI" id="CHEBI:29108"/>
    </cofactor>
    <text evidence="5">Binds 1 Ca(2+) ion per dimer.</text>
</comment>
<keyword evidence="5" id="KW-0479">Metal-binding</keyword>
<dbReference type="AlphaFoldDB" id="A0A316TX53"/>
<organism evidence="7 8">
    <name type="scientific">Rhodohalobacter mucosus</name>
    <dbReference type="NCBI Taxonomy" id="2079485"/>
    <lineage>
        <taxon>Bacteria</taxon>
        <taxon>Pseudomonadati</taxon>
        <taxon>Balneolota</taxon>
        <taxon>Balneolia</taxon>
        <taxon>Balneolales</taxon>
        <taxon>Balneolaceae</taxon>
        <taxon>Rhodohalobacter</taxon>
    </lineage>
</organism>
<evidence type="ECO:0000256" key="3">
    <source>
        <dbReference type="ARBA" id="ARBA00023145"/>
    </source>
</evidence>
<name>A0A316TX53_9BACT</name>
<comment type="similarity">
    <text evidence="1">Belongs to the peptidase S45 family.</text>
</comment>
<protein>
    <submittedName>
        <fullName evidence="7">Penicillin acylase family protein</fullName>
    </submittedName>
</protein>
<dbReference type="Gene3D" id="3.60.20.10">
    <property type="entry name" value="Glutamine Phosphoribosylpyrophosphate, subunit 1, domain 1"/>
    <property type="match status" value="1"/>
</dbReference>
<dbReference type="Gene3D" id="1.10.1400.10">
    <property type="match status" value="1"/>
</dbReference>
<keyword evidence="6" id="KW-0812">Transmembrane</keyword>
<feature type="binding site" evidence="5">
    <location>
        <position position="188"/>
    </location>
    <ligand>
        <name>Ca(2+)</name>
        <dbReference type="ChEBI" id="CHEBI:29108"/>
    </ligand>
</feature>
<keyword evidence="6" id="KW-1133">Transmembrane helix</keyword>
<reference evidence="7 8" key="1">
    <citation type="submission" date="2018-05" db="EMBL/GenBank/DDBJ databases">
        <title>Rhodohalobacter halophilus gen. nov., sp. nov., a moderately halophilic member of the family Balneolaceae.</title>
        <authorList>
            <person name="Liu Z.-W."/>
        </authorList>
    </citation>
    <scope>NUCLEOTIDE SEQUENCE [LARGE SCALE GENOMIC DNA]</scope>
    <source>
        <strain evidence="7 8">8A47</strain>
    </source>
</reference>
<evidence type="ECO:0000313" key="7">
    <source>
        <dbReference type="EMBL" id="PWN07192.1"/>
    </source>
</evidence>
<dbReference type="InterPro" id="IPR043146">
    <property type="entry name" value="Penicillin_amidase_N_B-knob"/>
</dbReference>
<dbReference type="InterPro" id="IPR043147">
    <property type="entry name" value="Penicillin_amidase_A-knob"/>
</dbReference>
<dbReference type="Gene3D" id="1.10.439.10">
    <property type="entry name" value="Penicillin Amidohydrolase, domain 1"/>
    <property type="match status" value="1"/>
</dbReference>
<dbReference type="Pfam" id="PF01804">
    <property type="entry name" value="Penicil_amidase"/>
    <property type="match status" value="1"/>
</dbReference>
<dbReference type="InterPro" id="IPR014395">
    <property type="entry name" value="Pen/GL7ACA/AHL_acylase"/>
</dbReference>
<dbReference type="EMBL" id="QGGB01000004">
    <property type="protein sequence ID" value="PWN07192.1"/>
    <property type="molecule type" value="Genomic_DNA"/>
</dbReference>
<evidence type="ECO:0000256" key="1">
    <source>
        <dbReference type="ARBA" id="ARBA00006586"/>
    </source>
</evidence>
<evidence type="ECO:0000256" key="2">
    <source>
        <dbReference type="ARBA" id="ARBA00022801"/>
    </source>
</evidence>
<evidence type="ECO:0000256" key="4">
    <source>
        <dbReference type="PIRSR" id="PIRSR001227-1"/>
    </source>
</evidence>
<keyword evidence="2" id="KW-0378">Hydrolase</keyword>
<evidence type="ECO:0000256" key="5">
    <source>
        <dbReference type="PIRSR" id="PIRSR001227-2"/>
    </source>
</evidence>
<comment type="caution">
    <text evidence="7">The sequence shown here is derived from an EMBL/GenBank/DDBJ whole genome shotgun (WGS) entry which is preliminary data.</text>
</comment>
<dbReference type="GO" id="GO:0046872">
    <property type="term" value="F:metal ion binding"/>
    <property type="evidence" value="ECO:0007669"/>
    <property type="project" value="UniProtKB-KW"/>
</dbReference>
<keyword evidence="8" id="KW-1185">Reference proteome</keyword>
<dbReference type="PIRSF" id="PIRSF001227">
    <property type="entry name" value="Pen_acylase"/>
    <property type="match status" value="1"/>
</dbReference>
<feature type="active site" description="Nucleophile" evidence="4">
    <location>
        <position position="253"/>
    </location>
</feature>
<keyword evidence="3" id="KW-0865">Zymogen</keyword>
<dbReference type="Gene3D" id="2.30.120.10">
    <property type="match status" value="1"/>
</dbReference>
<feature type="binding site" evidence="5">
    <location>
        <position position="328"/>
    </location>
    <ligand>
        <name>Ca(2+)</name>
        <dbReference type="ChEBI" id="CHEBI:29108"/>
    </ligand>
</feature>
<evidence type="ECO:0000256" key="6">
    <source>
        <dbReference type="SAM" id="Phobius"/>
    </source>
</evidence>
<evidence type="ECO:0000313" key="8">
    <source>
        <dbReference type="Proteomes" id="UP000245533"/>
    </source>
</evidence>
<sequence length="817" mass="93791">MGSILRLILLIFLVLTGFAVIGIYWTFFKPLPDYSETIETRQLEDPVDIHWDSYGVPYIYADNERDLYFAVGYIHAQERLWQMTLSQISAQGRFAEFFGEDLVELDKYQRTLGFWETAGRIESETDPRLTGLLQSYADGVNEYVRQNRRNLPLQFTLLDVEPIEWTVRHSLAMTRLMAWDQNIHWWSELTFAFLEESLPASRLQELFPEYDDRYPTTMDDSQSRNIAASMLPLIEKEFSRKKILSMEGTQVGSNAWAVHGSRTESGYPILAGDPHMGLSIPGFWFEVHYSVPGHRITGATIPGMPFVVLGNNDHAAWSITNMMADVADFFIETPDNRNPDRYITDATGSEPLSEPFQIRNEVIRVKGSDDQLFRVRETVNGPIVSDLIASDADTTINQTISMSWTGHRVSHETLAVYRMNHAESMQEFEDAVQEFRAPAMNFTYADKENNIAIFSAGAIPIRDFNPLLFRNGSDPEHRWSNMVPYSELPRLVNPDQGYVAHSNNKLHTDSYTHYIGSFWAPPSRIMRVGQLLRTDSLITEEFVQQMQFDAYSEHAREITEDILPMLRGPDSEEFEQVRSYLENWDFNYTPSSTAATIFDLFYLNVAHNTLSDELGDHAYQTLSTLSYLPVRIIHRMIDNNSVFFNNVRTDEAEDRTDIVRQSMRETILQLEERFGNEPYDWRWENVNSLTLKPPLLGEAAANPEAPGTLKLIVQNIFNKGPYSPHGHSMSINKAEYSWDSPFEVFLGPSIRLVVDLSNNSRSFSVLPTGQSGNPLSTHYGDQTDMWLEGRYRSVYKDSTFFQQASYQTMKLLPQSPR</sequence>
<dbReference type="CDD" id="cd03747">
    <property type="entry name" value="Ntn_PGA_like"/>
    <property type="match status" value="1"/>
</dbReference>
<keyword evidence="5" id="KW-0106">Calcium</keyword>
<dbReference type="GO" id="GO:0016811">
    <property type="term" value="F:hydrolase activity, acting on carbon-nitrogen (but not peptide) bonds, in linear amides"/>
    <property type="evidence" value="ECO:0007669"/>
    <property type="project" value="InterPro"/>
</dbReference>
<accession>A0A316TX53</accession>
<dbReference type="PANTHER" id="PTHR34218:SF4">
    <property type="entry name" value="ACYL-HOMOSERINE LACTONE ACYLASE QUIP"/>
    <property type="match status" value="1"/>
</dbReference>
<dbReference type="InterPro" id="IPR002692">
    <property type="entry name" value="S45"/>
</dbReference>
<feature type="transmembrane region" description="Helical" evidence="6">
    <location>
        <begin position="7"/>
        <end position="27"/>
    </location>
</feature>